<dbReference type="PANTHER" id="PTHR36115">
    <property type="entry name" value="PROLINE-RICH ANTIGEN HOMOLOG-RELATED"/>
    <property type="match status" value="1"/>
</dbReference>
<evidence type="ECO:0000256" key="6">
    <source>
        <dbReference type="SAM" id="Phobius"/>
    </source>
</evidence>
<keyword evidence="5 6" id="KW-0472">Membrane</keyword>
<keyword evidence="3 6" id="KW-0812">Transmembrane</keyword>
<feature type="transmembrane region" description="Helical" evidence="6">
    <location>
        <begin position="48"/>
        <end position="67"/>
    </location>
</feature>
<evidence type="ECO:0000256" key="4">
    <source>
        <dbReference type="ARBA" id="ARBA00022989"/>
    </source>
</evidence>
<dbReference type="PANTHER" id="PTHR36115:SF10">
    <property type="entry name" value="RDD DOMAIN-CONTAINING PROTEIN"/>
    <property type="match status" value="1"/>
</dbReference>
<dbReference type="Pfam" id="PF06271">
    <property type="entry name" value="RDD"/>
    <property type="match status" value="1"/>
</dbReference>
<evidence type="ECO:0000313" key="9">
    <source>
        <dbReference type="Proteomes" id="UP000251800"/>
    </source>
</evidence>
<dbReference type="OrthoDB" id="9793824at2"/>
<keyword evidence="2" id="KW-1003">Cell membrane</keyword>
<reference evidence="8 9" key="1">
    <citation type="submission" date="2018-05" db="EMBL/GenBank/DDBJ databases">
        <title>Abyssibacter profundi OUC007T gen. nov., sp. nov, a marine bacterium isolated from seawater of the Mariana Trench.</title>
        <authorList>
            <person name="Zhou S."/>
        </authorList>
    </citation>
    <scope>NUCLEOTIDE SEQUENCE [LARGE SCALE GENOMIC DNA]</scope>
    <source>
        <strain evidence="8 9">OUC007</strain>
    </source>
</reference>
<sequence length="135" mass="15190">MASVTSPASLWIRLAAIVYDSLLVAGIWILGTFALMPFTGGAVDAPWYRIYLFTLTALFFVGFWCRAGQTLGMQAWRLRVRSRDGQRLMLTQGVVRLTVAWLTLGASLLWCLFDPERRGLHDLVANTEVVREPRS</sequence>
<comment type="caution">
    <text evidence="8">The sequence shown here is derived from an EMBL/GenBank/DDBJ whole genome shotgun (WGS) entry which is preliminary data.</text>
</comment>
<keyword evidence="9" id="KW-1185">Reference proteome</keyword>
<dbReference type="InterPro" id="IPR010432">
    <property type="entry name" value="RDD"/>
</dbReference>
<dbReference type="InterPro" id="IPR051791">
    <property type="entry name" value="Pra-immunoreactive"/>
</dbReference>
<feature type="transmembrane region" description="Helical" evidence="6">
    <location>
        <begin position="88"/>
        <end position="110"/>
    </location>
</feature>
<evidence type="ECO:0000256" key="1">
    <source>
        <dbReference type="ARBA" id="ARBA00004651"/>
    </source>
</evidence>
<organism evidence="8 9">
    <name type="scientific">Abyssibacter profundi</name>
    <dbReference type="NCBI Taxonomy" id="2182787"/>
    <lineage>
        <taxon>Bacteria</taxon>
        <taxon>Pseudomonadati</taxon>
        <taxon>Pseudomonadota</taxon>
        <taxon>Gammaproteobacteria</taxon>
        <taxon>Chromatiales</taxon>
        <taxon>Oceanococcaceae</taxon>
        <taxon>Abyssibacter</taxon>
    </lineage>
</organism>
<evidence type="ECO:0000313" key="8">
    <source>
        <dbReference type="EMBL" id="PWN57134.1"/>
    </source>
</evidence>
<gene>
    <name evidence="8" type="ORF">DEH80_04185</name>
</gene>
<dbReference type="AlphaFoldDB" id="A0A363UNX6"/>
<dbReference type="GO" id="GO:0005886">
    <property type="term" value="C:plasma membrane"/>
    <property type="evidence" value="ECO:0007669"/>
    <property type="project" value="UniProtKB-SubCell"/>
</dbReference>
<dbReference type="RefSeq" id="WP_109719214.1">
    <property type="nucleotide sequence ID" value="NZ_QEQK01000003.1"/>
</dbReference>
<protein>
    <recommendedName>
        <fullName evidence="7">RDD domain-containing protein</fullName>
    </recommendedName>
</protein>
<dbReference type="Proteomes" id="UP000251800">
    <property type="component" value="Unassembled WGS sequence"/>
</dbReference>
<comment type="subcellular location">
    <subcellularLocation>
        <location evidence="1">Cell membrane</location>
        <topology evidence="1">Multi-pass membrane protein</topology>
    </subcellularLocation>
</comment>
<accession>A0A363UNX6</accession>
<feature type="transmembrane region" description="Helical" evidence="6">
    <location>
        <begin position="12"/>
        <end position="36"/>
    </location>
</feature>
<evidence type="ECO:0000256" key="5">
    <source>
        <dbReference type="ARBA" id="ARBA00023136"/>
    </source>
</evidence>
<proteinExistence type="predicted"/>
<dbReference type="EMBL" id="QEQK01000003">
    <property type="protein sequence ID" value="PWN57134.1"/>
    <property type="molecule type" value="Genomic_DNA"/>
</dbReference>
<name>A0A363UNX6_9GAMM</name>
<feature type="domain" description="RDD" evidence="7">
    <location>
        <begin position="8"/>
        <end position="126"/>
    </location>
</feature>
<evidence type="ECO:0000259" key="7">
    <source>
        <dbReference type="Pfam" id="PF06271"/>
    </source>
</evidence>
<evidence type="ECO:0000256" key="2">
    <source>
        <dbReference type="ARBA" id="ARBA00022475"/>
    </source>
</evidence>
<evidence type="ECO:0000256" key="3">
    <source>
        <dbReference type="ARBA" id="ARBA00022692"/>
    </source>
</evidence>
<keyword evidence="4 6" id="KW-1133">Transmembrane helix</keyword>